<dbReference type="Pfam" id="PF09851">
    <property type="entry name" value="SHOCT"/>
    <property type="match status" value="1"/>
</dbReference>
<organism evidence="5 6">
    <name type="scientific">Chrysophaeum taylorii</name>
    <dbReference type="NCBI Taxonomy" id="2483200"/>
    <lineage>
        <taxon>Eukaryota</taxon>
        <taxon>Sar</taxon>
        <taxon>Stramenopiles</taxon>
        <taxon>Ochrophyta</taxon>
        <taxon>Pelagophyceae</taxon>
        <taxon>Pelagomonadales</taxon>
        <taxon>Pelagomonadaceae</taxon>
        <taxon>Chrysophaeum</taxon>
    </lineage>
</organism>
<feature type="signal peptide" evidence="3">
    <location>
        <begin position="1"/>
        <end position="17"/>
    </location>
</feature>
<sequence length="472" mass="52767">MQSWVATVVLAATACLGDERNPEPAGVCVNDDQKREIRCRKRLAFGQQCKNRKFCAANDLKWRQDVTPSGQTIRIGACRTEDAAKRIGHLCPDRDTFFVYQGGYPMSALEDWDDEWEYYECLTTTTMSNGTSYCAEWSSYEDATDEYELEPSEEQPTYCQRTCYHRRGSYVTSSYECGYTPDSDYEYSSATCHEVRDEGACLAWSQEEWDEHNSVFREYETYTCTQVVANGRYCASWVGDIDSKEEFEHADCQIDDDDSEEIPLSWSCYEAGLAYWYPNCVWFLLPVLASVPGLVLLCFLARDGEVMQICGTRVSGLALAAVGGMLVLFIDLVFLGTIIVFVTPCILASDTCRGRRRQCRVEDETHAGGIFRSRITEQAGPIFRRDVPQPSAPPLSKPNDTTARATFSTPPPIASVVATGEAVVVGYEPATTDNGIAARLRELHALYQDGILTADEFEAQKKNILATTNHGS</sequence>
<keyword evidence="2" id="KW-1133">Transmembrane helix</keyword>
<accession>A0AAD7U989</accession>
<evidence type="ECO:0000256" key="3">
    <source>
        <dbReference type="SAM" id="SignalP"/>
    </source>
</evidence>
<feature type="domain" description="SHOCT" evidence="4">
    <location>
        <begin position="439"/>
        <end position="465"/>
    </location>
</feature>
<keyword evidence="2" id="KW-0812">Transmembrane</keyword>
<keyword evidence="2" id="KW-0472">Membrane</keyword>
<evidence type="ECO:0000256" key="2">
    <source>
        <dbReference type="SAM" id="Phobius"/>
    </source>
</evidence>
<evidence type="ECO:0000259" key="4">
    <source>
        <dbReference type="Pfam" id="PF09851"/>
    </source>
</evidence>
<evidence type="ECO:0000313" key="5">
    <source>
        <dbReference type="EMBL" id="KAJ8600575.1"/>
    </source>
</evidence>
<name>A0AAD7U989_9STRA</name>
<keyword evidence="6" id="KW-1185">Reference proteome</keyword>
<feature type="region of interest" description="Disordered" evidence="1">
    <location>
        <begin position="382"/>
        <end position="408"/>
    </location>
</feature>
<gene>
    <name evidence="5" type="ORF">CTAYLR_008188</name>
</gene>
<reference evidence="5" key="1">
    <citation type="submission" date="2023-01" db="EMBL/GenBank/DDBJ databases">
        <title>Metagenome sequencing of chrysophaentin producing Chrysophaeum taylorii.</title>
        <authorList>
            <person name="Davison J."/>
            <person name="Bewley C."/>
        </authorList>
    </citation>
    <scope>NUCLEOTIDE SEQUENCE</scope>
    <source>
        <strain evidence="5">NIES-1699</strain>
    </source>
</reference>
<proteinExistence type="predicted"/>
<protein>
    <recommendedName>
        <fullName evidence="4">SHOCT domain-containing protein</fullName>
    </recommendedName>
</protein>
<comment type="caution">
    <text evidence="5">The sequence shown here is derived from an EMBL/GenBank/DDBJ whole genome shotgun (WGS) entry which is preliminary data.</text>
</comment>
<dbReference type="EMBL" id="JAQMWT010000495">
    <property type="protein sequence ID" value="KAJ8600575.1"/>
    <property type="molecule type" value="Genomic_DNA"/>
</dbReference>
<feature type="transmembrane region" description="Helical" evidence="2">
    <location>
        <begin position="314"/>
        <end position="342"/>
    </location>
</feature>
<feature type="compositionally biased region" description="Polar residues" evidence="1">
    <location>
        <begin position="398"/>
        <end position="408"/>
    </location>
</feature>
<dbReference type="AlphaFoldDB" id="A0AAD7U989"/>
<feature type="transmembrane region" description="Helical" evidence="2">
    <location>
        <begin position="281"/>
        <end position="302"/>
    </location>
</feature>
<feature type="chain" id="PRO_5042141613" description="SHOCT domain-containing protein" evidence="3">
    <location>
        <begin position="18"/>
        <end position="472"/>
    </location>
</feature>
<evidence type="ECO:0000256" key="1">
    <source>
        <dbReference type="SAM" id="MobiDB-lite"/>
    </source>
</evidence>
<dbReference type="InterPro" id="IPR018649">
    <property type="entry name" value="SHOCT"/>
</dbReference>
<dbReference type="Proteomes" id="UP001230188">
    <property type="component" value="Unassembled WGS sequence"/>
</dbReference>
<evidence type="ECO:0000313" key="6">
    <source>
        <dbReference type="Proteomes" id="UP001230188"/>
    </source>
</evidence>
<keyword evidence="3" id="KW-0732">Signal</keyword>